<feature type="non-terminal residue" evidence="2">
    <location>
        <position position="1"/>
    </location>
</feature>
<reference evidence="2" key="1">
    <citation type="submission" date="2020-02" db="EMBL/GenBank/DDBJ databases">
        <authorList>
            <person name="Meier V. D."/>
        </authorList>
    </citation>
    <scope>NUCLEOTIDE SEQUENCE</scope>
    <source>
        <strain evidence="2">AVDCRST_MAG48</strain>
    </source>
</reference>
<name>A0A6J4KK87_9ACTN</name>
<evidence type="ECO:0000256" key="1">
    <source>
        <dbReference type="SAM" id="MobiDB-lite"/>
    </source>
</evidence>
<dbReference type="AlphaFoldDB" id="A0A6J4KK87"/>
<dbReference type="EMBL" id="CADCTS010000261">
    <property type="protein sequence ID" value="CAA9307424.1"/>
    <property type="molecule type" value="Genomic_DNA"/>
</dbReference>
<proteinExistence type="predicted"/>
<organism evidence="2">
    <name type="scientific">uncultured Friedmanniella sp</name>
    <dbReference type="NCBI Taxonomy" id="335381"/>
    <lineage>
        <taxon>Bacteria</taxon>
        <taxon>Bacillati</taxon>
        <taxon>Actinomycetota</taxon>
        <taxon>Actinomycetes</taxon>
        <taxon>Propionibacteriales</taxon>
        <taxon>Nocardioidaceae</taxon>
        <taxon>Friedmanniella</taxon>
        <taxon>environmental samples</taxon>
    </lineage>
</organism>
<feature type="non-terminal residue" evidence="2">
    <location>
        <position position="29"/>
    </location>
</feature>
<feature type="region of interest" description="Disordered" evidence="1">
    <location>
        <begin position="1"/>
        <end position="29"/>
    </location>
</feature>
<sequence length="29" mass="3236">DRPRDRRRGPDPAGGGRRRPPQRGQVDPG</sequence>
<protein>
    <submittedName>
        <fullName evidence="2">Uncharacterized protein</fullName>
    </submittedName>
</protein>
<evidence type="ECO:0000313" key="2">
    <source>
        <dbReference type="EMBL" id="CAA9307424.1"/>
    </source>
</evidence>
<accession>A0A6J4KK87</accession>
<gene>
    <name evidence="2" type="ORF">AVDCRST_MAG48-1803</name>
</gene>